<dbReference type="OrthoDB" id="4526781at2759"/>
<feature type="region of interest" description="Disordered" evidence="1">
    <location>
        <begin position="75"/>
        <end position="170"/>
    </location>
</feature>
<gene>
    <name evidence="2" type="ORF">PENPOL_c004G00952</name>
</gene>
<sequence>MTSTQDRIYPEDVTLICPNKEQVKRVIERSSLRIWNAEFVRAAKKGSSRYLAGFLKDAVDKGDVLRWVDRETVERAFDSTQPQKTATASRPTPQTHSHERWPLDGEIEGDGSPAGQPQFSTERSECSTERPECSTEGPGYATAGSKCKTGGSSCKVEGDGSPDEQHQRLA</sequence>
<dbReference type="STRING" id="60169.A0A1V6NPG7"/>
<dbReference type="AlphaFoldDB" id="A0A1V6NPG7"/>
<keyword evidence="3" id="KW-1185">Reference proteome</keyword>
<evidence type="ECO:0000313" key="3">
    <source>
        <dbReference type="Proteomes" id="UP000191408"/>
    </source>
</evidence>
<dbReference type="Proteomes" id="UP000191408">
    <property type="component" value="Unassembled WGS sequence"/>
</dbReference>
<name>A0A1V6NPG7_PENPO</name>
<organism evidence="2 3">
    <name type="scientific">Penicillium polonicum</name>
    <dbReference type="NCBI Taxonomy" id="60169"/>
    <lineage>
        <taxon>Eukaryota</taxon>
        <taxon>Fungi</taxon>
        <taxon>Dikarya</taxon>
        <taxon>Ascomycota</taxon>
        <taxon>Pezizomycotina</taxon>
        <taxon>Eurotiomycetes</taxon>
        <taxon>Eurotiomycetidae</taxon>
        <taxon>Eurotiales</taxon>
        <taxon>Aspergillaceae</taxon>
        <taxon>Penicillium</taxon>
    </lineage>
</organism>
<protein>
    <submittedName>
        <fullName evidence="2">Uncharacterized protein</fullName>
    </submittedName>
</protein>
<reference evidence="3" key="1">
    <citation type="journal article" date="2017" name="Nat. Microbiol.">
        <title>Global analysis of biosynthetic gene clusters reveals vast potential of secondary metabolite production in Penicillium species.</title>
        <authorList>
            <person name="Nielsen J.C."/>
            <person name="Grijseels S."/>
            <person name="Prigent S."/>
            <person name="Ji B."/>
            <person name="Dainat J."/>
            <person name="Nielsen K.F."/>
            <person name="Frisvad J.C."/>
            <person name="Workman M."/>
            <person name="Nielsen J."/>
        </authorList>
    </citation>
    <scope>NUCLEOTIDE SEQUENCE [LARGE SCALE GENOMIC DNA]</scope>
    <source>
        <strain evidence="3">IBT 4502</strain>
    </source>
</reference>
<evidence type="ECO:0000313" key="2">
    <source>
        <dbReference type="EMBL" id="OQD66634.1"/>
    </source>
</evidence>
<accession>A0A1V6NPG7</accession>
<dbReference type="EMBL" id="MDYM01000004">
    <property type="protein sequence ID" value="OQD66634.1"/>
    <property type="molecule type" value="Genomic_DNA"/>
</dbReference>
<feature type="compositionally biased region" description="Basic and acidic residues" evidence="1">
    <location>
        <begin position="122"/>
        <end position="133"/>
    </location>
</feature>
<feature type="compositionally biased region" description="Polar residues" evidence="1">
    <location>
        <begin position="78"/>
        <end position="95"/>
    </location>
</feature>
<evidence type="ECO:0000256" key="1">
    <source>
        <dbReference type="SAM" id="MobiDB-lite"/>
    </source>
</evidence>
<comment type="caution">
    <text evidence="2">The sequence shown here is derived from an EMBL/GenBank/DDBJ whole genome shotgun (WGS) entry which is preliminary data.</text>
</comment>
<proteinExistence type="predicted"/>